<dbReference type="SUPFAM" id="SSF53271">
    <property type="entry name" value="PRTase-like"/>
    <property type="match status" value="1"/>
</dbReference>
<evidence type="ECO:0000313" key="1">
    <source>
        <dbReference type="EMBL" id="QDV06882.1"/>
    </source>
</evidence>
<proteinExistence type="predicted"/>
<accession>A0A518ES37</accession>
<gene>
    <name evidence="1" type="ORF">Poly30_23990</name>
</gene>
<organism evidence="1 2">
    <name type="scientific">Saltatorellus ferox</name>
    <dbReference type="NCBI Taxonomy" id="2528018"/>
    <lineage>
        <taxon>Bacteria</taxon>
        <taxon>Pseudomonadati</taxon>
        <taxon>Planctomycetota</taxon>
        <taxon>Planctomycetia</taxon>
        <taxon>Planctomycetia incertae sedis</taxon>
        <taxon>Saltatorellus</taxon>
    </lineage>
</organism>
<dbReference type="PANTHER" id="PTHR47505:SF1">
    <property type="entry name" value="DNA UTILIZATION PROTEIN YHGH"/>
    <property type="match status" value="1"/>
</dbReference>
<dbReference type="PANTHER" id="PTHR47505">
    <property type="entry name" value="DNA UTILIZATION PROTEIN YHGH"/>
    <property type="match status" value="1"/>
</dbReference>
<dbReference type="OrthoDB" id="9779910at2"/>
<dbReference type="EMBL" id="CP036434">
    <property type="protein sequence ID" value="QDV06882.1"/>
    <property type="molecule type" value="Genomic_DNA"/>
</dbReference>
<dbReference type="InterPro" id="IPR029057">
    <property type="entry name" value="PRTase-like"/>
</dbReference>
<dbReference type="Gene3D" id="3.40.50.2020">
    <property type="match status" value="1"/>
</dbReference>
<dbReference type="RefSeq" id="WP_145197453.1">
    <property type="nucleotide sequence ID" value="NZ_CP036434.1"/>
</dbReference>
<dbReference type="Proteomes" id="UP000320390">
    <property type="component" value="Chromosome"/>
</dbReference>
<name>A0A518ES37_9BACT</name>
<dbReference type="AlphaFoldDB" id="A0A518ES37"/>
<evidence type="ECO:0000313" key="2">
    <source>
        <dbReference type="Proteomes" id="UP000320390"/>
    </source>
</evidence>
<protein>
    <submittedName>
        <fullName evidence="1">DNA utilization protein GntX</fullName>
    </submittedName>
</protein>
<keyword evidence="2" id="KW-1185">Reference proteome</keyword>
<dbReference type="InterPro" id="IPR051910">
    <property type="entry name" value="ComF/GntX_DNA_util-trans"/>
</dbReference>
<reference evidence="1 2" key="1">
    <citation type="submission" date="2019-02" db="EMBL/GenBank/DDBJ databases">
        <title>Deep-cultivation of Planctomycetes and their phenomic and genomic characterization uncovers novel biology.</title>
        <authorList>
            <person name="Wiegand S."/>
            <person name="Jogler M."/>
            <person name="Boedeker C."/>
            <person name="Pinto D."/>
            <person name="Vollmers J."/>
            <person name="Rivas-Marin E."/>
            <person name="Kohn T."/>
            <person name="Peeters S.H."/>
            <person name="Heuer A."/>
            <person name="Rast P."/>
            <person name="Oberbeckmann S."/>
            <person name="Bunk B."/>
            <person name="Jeske O."/>
            <person name="Meyerdierks A."/>
            <person name="Storesund J.E."/>
            <person name="Kallscheuer N."/>
            <person name="Luecker S."/>
            <person name="Lage O.M."/>
            <person name="Pohl T."/>
            <person name="Merkel B.J."/>
            <person name="Hornburger P."/>
            <person name="Mueller R.-W."/>
            <person name="Bruemmer F."/>
            <person name="Labrenz M."/>
            <person name="Spormann A.M."/>
            <person name="Op den Camp H."/>
            <person name="Overmann J."/>
            <person name="Amann R."/>
            <person name="Jetten M.S.M."/>
            <person name="Mascher T."/>
            <person name="Medema M.H."/>
            <person name="Devos D.P."/>
            <person name="Kaster A.-K."/>
            <person name="Ovreas L."/>
            <person name="Rohde M."/>
            <person name="Galperin M.Y."/>
            <person name="Jogler C."/>
        </authorList>
    </citation>
    <scope>NUCLEOTIDE SEQUENCE [LARGE SCALE GENOMIC DNA]</scope>
    <source>
        <strain evidence="1 2">Poly30</strain>
    </source>
</reference>
<sequence length="280" mass="29420">MGSIERTCARTMDLWVTSLASFALSAADVIWPRRCTLCGDPELFDGDGDRAGVDACAAHALTGSLWAPGAERMTGGRCPRCMGPLPPGVFGTVPCKDCRRSTPAFVGTLAPFEYSSSGIADWILRFKHGGRRDLARPLARLLLGALEERPSNEGLPGPAAGDLFVPVPLHPVRLAERGYDQASLLAGEVASLCGGQRLLLLKRTRVTHVQGALAAPPRRVNVHGAFAVRCRLPAAAHGEAAGRIWLVDDVMTSGATASACAAALRSAGLPEVRVLAIARA</sequence>